<dbReference type="SUPFAM" id="SSF52266">
    <property type="entry name" value="SGNH hydrolase"/>
    <property type="match status" value="1"/>
</dbReference>
<dbReference type="Gene3D" id="3.40.50.1110">
    <property type="entry name" value="SGNH hydrolase"/>
    <property type="match status" value="1"/>
</dbReference>
<reference evidence="1" key="1">
    <citation type="submission" date="2019-08" db="EMBL/GenBank/DDBJ databases">
        <title>The improved chromosome-level genome for the pearl oyster Pinctada fucata martensii using PacBio sequencing and Hi-C.</title>
        <authorList>
            <person name="Zheng Z."/>
        </authorList>
    </citation>
    <scope>NUCLEOTIDE SEQUENCE</scope>
    <source>
        <strain evidence="1">ZZ-2019</strain>
        <tissue evidence="1">Adductor muscle</tissue>
    </source>
</reference>
<organism evidence="1 2">
    <name type="scientific">Pinctada imbricata</name>
    <name type="common">Atlantic pearl-oyster</name>
    <name type="synonym">Pinctada martensii</name>
    <dbReference type="NCBI Taxonomy" id="66713"/>
    <lineage>
        <taxon>Eukaryota</taxon>
        <taxon>Metazoa</taxon>
        <taxon>Spiralia</taxon>
        <taxon>Lophotrochozoa</taxon>
        <taxon>Mollusca</taxon>
        <taxon>Bivalvia</taxon>
        <taxon>Autobranchia</taxon>
        <taxon>Pteriomorphia</taxon>
        <taxon>Pterioida</taxon>
        <taxon>Pterioidea</taxon>
        <taxon>Pteriidae</taxon>
        <taxon>Pinctada</taxon>
    </lineage>
</organism>
<evidence type="ECO:0008006" key="3">
    <source>
        <dbReference type="Google" id="ProtNLM"/>
    </source>
</evidence>
<dbReference type="InterPro" id="IPR036514">
    <property type="entry name" value="SGNH_hydro_sf"/>
</dbReference>
<protein>
    <recommendedName>
        <fullName evidence="3">SGNH hydrolase-type esterase domain-containing protein</fullName>
    </recommendedName>
</protein>
<evidence type="ECO:0000313" key="2">
    <source>
        <dbReference type="Proteomes" id="UP001186944"/>
    </source>
</evidence>
<accession>A0AA89C5E3</accession>
<name>A0AA89C5E3_PINIB</name>
<dbReference type="EMBL" id="VSWD01000002">
    <property type="protein sequence ID" value="KAK3106907.1"/>
    <property type="molecule type" value="Genomic_DNA"/>
</dbReference>
<sequence length="219" mass="25187">MDQKQQEQGASIAVLKSEMQPLKVSLIGHSFIRRLRDYIYLNPEDVNVRLDQSRFTVSYVARGGLTVPRLFELSEFTHFPERPHFVFLPLGGNDISCSAPNIQRTASDILNYAQYLVEGVDVQHVIIGQVLRRTKSTNIAYNDDVMELNNLLTTLCSDHPKISFWRHRGFWASLDYLDTDGVHIRSDLEGKYSRKYLQSIKSAILHFTKFLDSKSPHML</sequence>
<dbReference type="AlphaFoldDB" id="A0AA89C5E3"/>
<keyword evidence="2" id="KW-1185">Reference proteome</keyword>
<evidence type="ECO:0000313" key="1">
    <source>
        <dbReference type="EMBL" id="KAK3106907.1"/>
    </source>
</evidence>
<comment type="caution">
    <text evidence="1">The sequence shown here is derived from an EMBL/GenBank/DDBJ whole genome shotgun (WGS) entry which is preliminary data.</text>
</comment>
<dbReference type="Proteomes" id="UP001186944">
    <property type="component" value="Unassembled WGS sequence"/>
</dbReference>
<gene>
    <name evidence="1" type="ORF">FSP39_002645</name>
</gene>
<proteinExistence type="predicted"/>